<comment type="caution">
    <text evidence="2">The sequence shown here is derived from an EMBL/GenBank/DDBJ whole genome shotgun (WGS) entry which is preliminary data.</text>
</comment>
<organism evidence="2 3">
    <name type="scientific">Kribbella caucasensis</name>
    <dbReference type="NCBI Taxonomy" id="2512215"/>
    <lineage>
        <taxon>Bacteria</taxon>
        <taxon>Bacillati</taxon>
        <taxon>Actinomycetota</taxon>
        <taxon>Actinomycetes</taxon>
        <taxon>Propionibacteriales</taxon>
        <taxon>Kribbellaceae</taxon>
        <taxon>Kribbella</taxon>
    </lineage>
</organism>
<evidence type="ECO:0008006" key="4">
    <source>
        <dbReference type="Google" id="ProtNLM"/>
    </source>
</evidence>
<keyword evidence="1" id="KW-0812">Transmembrane</keyword>
<dbReference type="OrthoDB" id="3694109at2"/>
<feature type="transmembrane region" description="Helical" evidence="1">
    <location>
        <begin position="43"/>
        <end position="60"/>
    </location>
</feature>
<dbReference type="InterPro" id="IPR045782">
    <property type="entry name" value="TrbL_3"/>
</dbReference>
<name>A0A4R6KQ21_9ACTN</name>
<dbReference type="Proteomes" id="UP000295388">
    <property type="component" value="Unassembled WGS sequence"/>
</dbReference>
<feature type="transmembrane region" description="Helical" evidence="1">
    <location>
        <begin position="80"/>
        <end position="101"/>
    </location>
</feature>
<feature type="transmembrane region" description="Helical" evidence="1">
    <location>
        <begin position="113"/>
        <end position="133"/>
    </location>
</feature>
<evidence type="ECO:0000256" key="1">
    <source>
        <dbReference type="SAM" id="Phobius"/>
    </source>
</evidence>
<keyword evidence="3" id="KW-1185">Reference proteome</keyword>
<keyword evidence="1" id="KW-0472">Membrane</keyword>
<feature type="transmembrane region" description="Helical" evidence="1">
    <location>
        <begin position="229"/>
        <end position="250"/>
    </location>
</feature>
<sequence>MIVLGCSWAPWDWGDCVTEFLGKALESVVGSIFKFVFDAIKHVVILAVEAVMKAVGTLWVDIDTGDVGANSAVDFVQQRTLWIVVFAATLAMIIGGVRMAVSQRGEPVRDILKSLLTMVIVSGAGVAFASSLIQISDIFSEWIIDEAIDTGTFSDRVGSIIVNPLRTEGVGLMLVIVIGILMVITSLVQLALMVIRYGMLILLVGVLPLTAAATNTQAGMAWFKKSVAWLAGFILYKPVAALIYAAAIKLIGSPYGAPNETLAVITGVTMMMLSVVALPAILRFVSPPTGG</sequence>
<proteinExistence type="predicted"/>
<protein>
    <recommendedName>
        <fullName evidence="4">TrbL/VirB6 plasmid conjugal transfer protein</fullName>
    </recommendedName>
</protein>
<keyword evidence="1" id="KW-1133">Transmembrane helix</keyword>
<evidence type="ECO:0000313" key="3">
    <source>
        <dbReference type="Proteomes" id="UP000295388"/>
    </source>
</evidence>
<feature type="transmembrane region" description="Helical" evidence="1">
    <location>
        <begin position="172"/>
        <end position="192"/>
    </location>
</feature>
<dbReference type="RefSeq" id="WP_133798328.1">
    <property type="nucleotide sequence ID" value="NZ_SNWQ01000001.1"/>
</dbReference>
<feature type="transmembrane region" description="Helical" evidence="1">
    <location>
        <begin position="199"/>
        <end position="223"/>
    </location>
</feature>
<reference evidence="2 3" key="1">
    <citation type="submission" date="2019-03" db="EMBL/GenBank/DDBJ databases">
        <title>Genomic Encyclopedia of Type Strains, Phase III (KMG-III): the genomes of soil and plant-associated and newly described type strains.</title>
        <authorList>
            <person name="Whitman W."/>
        </authorList>
    </citation>
    <scope>NUCLEOTIDE SEQUENCE [LARGE SCALE GENOMIC DNA]</scope>
    <source>
        <strain evidence="2 3">VKM Ac-2527</strain>
    </source>
</reference>
<feature type="transmembrane region" description="Helical" evidence="1">
    <location>
        <begin position="262"/>
        <end position="285"/>
    </location>
</feature>
<accession>A0A4R6KQ21</accession>
<dbReference type="Pfam" id="PF19590">
    <property type="entry name" value="TrbL_3"/>
    <property type="match status" value="1"/>
</dbReference>
<gene>
    <name evidence="2" type="ORF">EV643_101576</name>
</gene>
<dbReference type="EMBL" id="SNWQ01000001">
    <property type="protein sequence ID" value="TDO54785.1"/>
    <property type="molecule type" value="Genomic_DNA"/>
</dbReference>
<dbReference type="AlphaFoldDB" id="A0A4R6KQ21"/>
<evidence type="ECO:0000313" key="2">
    <source>
        <dbReference type="EMBL" id="TDO54785.1"/>
    </source>
</evidence>